<comment type="caution">
    <text evidence="1">The sequence shown here is derived from an EMBL/GenBank/DDBJ whole genome shotgun (WGS) entry which is preliminary data.</text>
</comment>
<protein>
    <submittedName>
        <fullName evidence="1">Uncharacterized protein</fullName>
    </submittedName>
</protein>
<evidence type="ECO:0000313" key="1">
    <source>
        <dbReference type="EMBL" id="MZQ82718.1"/>
    </source>
</evidence>
<name>A0A6L8UWV5_9BACL</name>
<dbReference type="EMBL" id="WTUZ01000015">
    <property type="protein sequence ID" value="MZQ82718.1"/>
    <property type="molecule type" value="Genomic_DNA"/>
</dbReference>
<dbReference type="RefSeq" id="WP_161406905.1">
    <property type="nucleotide sequence ID" value="NZ_WTUZ01000015.1"/>
</dbReference>
<organism evidence="1 2">
    <name type="scientific">Paenibacillus silvestris</name>
    <dbReference type="NCBI Taxonomy" id="2606219"/>
    <lineage>
        <taxon>Bacteria</taxon>
        <taxon>Bacillati</taxon>
        <taxon>Bacillota</taxon>
        <taxon>Bacilli</taxon>
        <taxon>Bacillales</taxon>
        <taxon>Paenibacillaceae</taxon>
        <taxon>Paenibacillus</taxon>
    </lineage>
</organism>
<sequence>MRIVKTEQDANALHYARLIPVAFLNHVENYFYQLRNEQENGLEIPFCLSRHGYIVILEMGDNVRDLGNVGLGREVGGLLGSYPEYVELLDVAEGLQAYKIAVLYDDDYLMTFFTQAGAHDEEVEQWLKDKAERN</sequence>
<dbReference type="AlphaFoldDB" id="A0A6L8UWV5"/>
<keyword evidence="2" id="KW-1185">Reference proteome</keyword>
<evidence type="ECO:0000313" key="2">
    <source>
        <dbReference type="Proteomes" id="UP000481087"/>
    </source>
</evidence>
<proteinExistence type="predicted"/>
<accession>A0A6L8UWV5</accession>
<gene>
    <name evidence="1" type="ORF">GQF01_11460</name>
</gene>
<dbReference type="Proteomes" id="UP000481087">
    <property type="component" value="Unassembled WGS sequence"/>
</dbReference>
<reference evidence="1 2" key="1">
    <citation type="submission" date="2019-12" db="EMBL/GenBank/DDBJ databases">
        <title>Paenibacillus sp. nov. sp. isolated from soil.</title>
        <authorList>
            <person name="Kim J."/>
            <person name="Jeong S.E."/>
            <person name="Jung H.S."/>
            <person name="Jeon C.O."/>
        </authorList>
    </citation>
    <scope>NUCLEOTIDE SEQUENCE [LARGE SCALE GENOMIC DNA]</scope>
    <source>
        <strain evidence="1 2">5J-6</strain>
    </source>
</reference>